<dbReference type="Proteomes" id="UP000198847">
    <property type="component" value="Unassembled WGS sequence"/>
</dbReference>
<feature type="domain" description="Rhodanese" evidence="1">
    <location>
        <begin position="28"/>
        <end position="100"/>
    </location>
</feature>
<keyword evidence="3" id="KW-1185">Reference proteome</keyword>
<dbReference type="STRING" id="112903.SAMN04490178_108154"/>
<name>A0A1H8UD59_9FIRM</name>
<accession>A0A1H8UD59</accession>
<keyword evidence="2" id="KW-0808">Transferase</keyword>
<dbReference type="GO" id="GO:0016740">
    <property type="term" value="F:transferase activity"/>
    <property type="evidence" value="ECO:0007669"/>
    <property type="project" value="UniProtKB-KW"/>
</dbReference>
<evidence type="ECO:0000313" key="2">
    <source>
        <dbReference type="EMBL" id="SEP01202.1"/>
    </source>
</evidence>
<dbReference type="PANTHER" id="PTHR43031:SF1">
    <property type="entry name" value="PYRIDINE NUCLEOTIDE-DISULPHIDE OXIDOREDUCTASE"/>
    <property type="match status" value="1"/>
</dbReference>
<evidence type="ECO:0000259" key="1">
    <source>
        <dbReference type="PROSITE" id="PS50206"/>
    </source>
</evidence>
<dbReference type="PROSITE" id="PS50206">
    <property type="entry name" value="RHODANESE_3"/>
    <property type="match status" value="1"/>
</dbReference>
<dbReference type="RefSeq" id="WP_143050593.1">
    <property type="nucleotide sequence ID" value="NZ_FODY01000008.1"/>
</dbReference>
<protein>
    <submittedName>
        <fullName evidence="2">Rhodanese-related sulfurtransferase</fullName>
    </submittedName>
</protein>
<dbReference type="OrthoDB" id="9800872at2"/>
<dbReference type="InterPro" id="IPR001763">
    <property type="entry name" value="Rhodanese-like_dom"/>
</dbReference>
<dbReference type="InterPro" id="IPR036873">
    <property type="entry name" value="Rhodanese-like_dom_sf"/>
</dbReference>
<dbReference type="AlphaFoldDB" id="A0A1H8UD59"/>
<dbReference type="InterPro" id="IPR050229">
    <property type="entry name" value="GlpE_sulfurtransferase"/>
</dbReference>
<sequence>MNMAGFAAANILNGLVQVFTYASLGTYDRNEYILMDVCTEGEFAHGALPGAVNILTDSIRARMLGCGVGIRSYIVARILQQHGCRAKGMTGGYTSALRLT</sequence>
<dbReference type="Gene3D" id="3.40.250.10">
    <property type="entry name" value="Rhodanese-like domain"/>
    <property type="match status" value="1"/>
</dbReference>
<dbReference type="EMBL" id="FODY01000008">
    <property type="protein sequence ID" value="SEP01202.1"/>
    <property type="molecule type" value="Genomic_DNA"/>
</dbReference>
<gene>
    <name evidence="2" type="ORF">SAMN04490178_108154</name>
</gene>
<dbReference type="SUPFAM" id="SSF52821">
    <property type="entry name" value="Rhodanese/Cell cycle control phosphatase"/>
    <property type="match status" value="1"/>
</dbReference>
<organism evidence="2 3">
    <name type="scientific">Propionispora vibrioides</name>
    <dbReference type="NCBI Taxonomy" id="112903"/>
    <lineage>
        <taxon>Bacteria</taxon>
        <taxon>Bacillati</taxon>
        <taxon>Bacillota</taxon>
        <taxon>Negativicutes</taxon>
        <taxon>Selenomonadales</taxon>
        <taxon>Sporomusaceae</taxon>
        <taxon>Propionispora</taxon>
    </lineage>
</organism>
<reference evidence="2 3" key="1">
    <citation type="submission" date="2016-10" db="EMBL/GenBank/DDBJ databases">
        <authorList>
            <person name="de Groot N.N."/>
        </authorList>
    </citation>
    <scope>NUCLEOTIDE SEQUENCE [LARGE SCALE GENOMIC DNA]</scope>
    <source>
        <strain evidence="2 3">DSM 13305</strain>
    </source>
</reference>
<evidence type="ECO:0000313" key="3">
    <source>
        <dbReference type="Proteomes" id="UP000198847"/>
    </source>
</evidence>
<proteinExistence type="predicted"/>
<dbReference type="PANTHER" id="PTHR43031">
    <property type="entry name" value="FAD-DEPENDENT OXIDOREDUCTASE"/>
    <property type="match status" value="1"/>
</dbReference>